<dbReference type="GO" id="GO:0016020">
    <property type="term" value="C:membrane"/>
    <property type="evidence" value="ECO:0007669"/>
    <property type="project" value="GOC"/>
</dbReference>
<reference evidence="5 6" key="1">
    <citation type="submission" date="2018-05" db="EMBL/GenBank/DDBJ databases">
        <title>Complete Genome Sequence of Deinococcus sp. strain 17bor-2.</title>
        <authorList>
            <person name="Srinivasan S."/>
        </authorList>
    </citation>
    <scope>NUCLEOTIDE SEQUENCE [LARGE SCALE GENOMIC DNA]</scope>
    <source>
        <strain evidence="5 6">17bor-2</strain>
    </source>
</reference>
<dbReference type="Pfam" id="PF00149">
    <property type="entry name" value="Metallophos"/>
    <property type="match status" value="1"/>
</dbReference>
<dbReference type="AlphaFoldDB" id="A0A2Z3JG70"/>
<feature type="domain" description="Calcineurin-like phosphoesterase" evidence="4">
    <location>
        <begin position="128"/>
        <end position="293"/>
    </location>
</feature>
<feature type="compositionally biased region" description="Basic residues" evidence="3">
    <location>
        <begin position="48"/>
        <end position="66"/>
    </location>
</feature>
<dbReference type="GO" id="GO:0008758">
    <property type="term" value="F:UDP-2,3-diacylglucosamine hydrolase activity"/>
    <property type="evidence" value="ECO:0007669"/>
    <property type="project" value="TreeGrafter"/>
</dbReference>
<dbReference type="SUPFAM" id="SSF56300">
    <property type="entry name" value="Metallo-dependent phosphatases"/>
    <property type="match status" value="1"/>
</dbReference>
<keyword evidence="2" id="KW-0378">Hydrolase</keyword>
<sequence length="353" mass="38674">MGRRGVVCQHHPQRRRRRTGGDVQGLRRAHQAVAALARAGQCPEHRRGAGRRRTCGGGRRLARRPFSRSAGPVRGRRRRRTAPGGAALNPKWWWLGLGALGGWLALETHWLRLTRLSLSVAGTGGRVRVVQLSDVHGRTRFLNGCLARKVNALNPDVVCVTGDLVNRRADLPRVLAELGRIRCSRKYFVPGNWERETQQGLGKRLTTPEETAATLRAVSPVARVLLNQGEVITLGGRKVLIYGFDNSLEDLAAYRPPGEAAEVRVLLAHSPLIIGLLRREQVPFDLLLTGDTHGGQLRVLGFTRRDVQHWHVGAKTEAGGGVFVISRGLGTVKVPLRLGSPPEIVCADLWPAG</sequence>
<keyword evidence="6" id="KW-1185">Reference proteome</keyword>
<dbReference type="OrthoDB" id="9780884at2"/>
<dbReference type="InterPro" id="IPR051158">
    <property type="entry name" value="Metallophosphoesterase_sf"/>
</dbReference>
<evidence type="ECO:0000256" key="3">
    <source>
        <dbReference type="SAM" id="MobiDB-lite"/>
    </source>
</evidence>
<dbReference type="PANTHER" id="PTHR31302:SF31">
    <property type="entry name" value="PHOSPHODIESTERASE YAEI"/>
    <property type="match status" value="1"/>
</dbReference>
<keyword evidence="1" id="KW-0479">Metal-binding</keyword>
<dbReference type="GO" id="GO:0046872">
    <property type="term" value="F:metal ion binding"/>
    <property type="evidence" value="ECO:0007669"/>
    <property type="project" value="UniProtKB-KW"/>
</dbReference>
<proteinExistence type="predicted"/>
<dbReference type="InterPro" id="IPR004843">
    <property type="entry name" value="Calcineurin-like_PHP"/>
</dbReference>
<evidence type="ECO:0000313" key="5">
    <source>
        <dbReference type="EMBL" id="AWN24187.1"/>
    </source>
</evidence>
<evidence type="ECO:0000256" key="2">
    <source>
        <dbReference type="ARBA" id="ARBA00022801"/>
    </source>
</evidence>
<feature type="region of interest" description="Disordered" evidence="3">
    <location>
        <begin position="1"/>
        <end position="83"/>
    </location>
</feature>
<evidence type="ECO:0000313" key="6">
    <source>
        <dbReference type="Proteomes" id="UP000245368"/>
    </source>
</evidence>
<dbReference type="GO" id="GO:0009245">
    <property type="term" value="P:lipid A biosynthetic process"/>
    <property type="evidence" value="ECO:0007669"/>
    <property type="project" value="TreeGrafter"/>
</dbReference>
<dbReference type="InterPro" id="IPR029052">
    <property type="entry name" value="Metallo-depent_PP-like"/>
</dbReference>
<evidence type="ECO:0000259" key="4">
    <source>
        <dbReference type="Pfam" id="PF00149"/>
    </source>
</evidence>
<dbReference type="Proteomes" id="UP000245368">
    <property type="component" value="Chromosome"/>
</dbReference>
<protein>
    <recommendedName>
        <fullName evidence="4">Calcineurin-like phosphoesterase domain-containing protein</fullName>
    </recommendedName>
</protein>
<dbReference type="Gene3D" id="3.60.21.10">
    <property type="match status" value="1"/>
</dbReference>
<dbReference type="EMBL" id="CP029494">
    <property type="protein sequence ID" value="AWN24187.1"/>
    <property type="molecule type" value="Genomic_DNA"/>
</dbReference>
<gene>
    <name evidence="5" type="ORF">DKM44_13895</name>
</gene>
<dbReference type="KEGG" id="dez:DKM44_13895"/>
<name>A0A2Z3JG70_9DEIO</name>
<dbReference type="PANTHER" id="PTHR31302">
    <property type="entry name" value="TRANSMEMBRANE PROTEIN WITH METALLOPHOSPHOESTERASE DOMAIN-RELATED"/>
    <property type="match status" value="1"/>
</dbReference>
<evidence type="ECO:0000256" key="1">
    <source>
        <dbReference type="ARBA" id="ARBA00022723"/>
    </source>
</evidence>
<accession>A0A2Z3JG70</accession>
<organism evidence="5 6">
    <name type="scientific">Deinococcus irradiatisoli</name>
    <dbReference type="NCBI Taxonomy" id="2202254"/>
    <lineage>
        <taxon>Bacteria</taxon>
        <taxon>Thermotogati</taxon>
        <taxon>Deinococcota</taxon>
        <taxon>Deinococci</taxon>
        <taxon>Deinococcales</taxon>
        <taxon>Deinococcaceae</taxon>
        <taxon>Deinococcus</taxon>
    </lineage>
</organism>